<evidence type="ECO:0000256" key="11">
    <source>
        <dbReference type="SAM" id="SignalP"/>
    </source>
</evidence>
<dbReference type="InterPro" id="IPR044865">
    <property type="entry name" value="MRH_dom"/>
</dbReference>
<keyword evidence="7" id="KW-1015">Disulfide bond</keyword>
<dbReference type="OrthoDB" id="4504960at2759"/>
<dbReference type="Pfam" id="PF02157">
    <property type="entry name" value="Man-6-P_recep"/>
    <property type="match status" value="1"/>
</dbReference>
<comment type="caution">
    <text evidence="13">The sequence shown here is derived from an EMBL/GenBank/DDBJ whole genome shotgun (WGS) entry which is preliminary data.</text>
</comment>
<dbReference type="Proteomes" id="UP000327013">
    <property type="component" value="Unassembled WGS sequence"/>
</dbReference>
<evidence type="ECO:0000313" key="13">
    <source>
        <dbReference type="EMBL" id="KAB8343275.1"/>
    </source>
</evidence>
<evidence type="ECO:0000256" key="1">
    <source>
        <dbReference type="ARBA" id="ARBA00004308"/>
    </source>
</evidence>
<gene>
    <name evidence="13" type="ORF">FH972_022863</name>
</gene>
<feature type="region of interest" description="Disordered" evidence="9">
    <location>
        <begin position="328"/>
        <end position="371"/>
    </location>
</feature>
<reference evidence="13 14" key="1">
    <citation type="submission" date="2019-06" db="EMBL/GenBank/DDBJ databases">
        <title>A chromosomal-level reference genome of Carpinus fangiana (Coryloideae, Betulaceae).</title>
        <authorList>
            <person name="Yang X."/>
            <person name="Wang Z."/>
            <person name="Zhang L."/>
            <person name="Hao G."/>
            <person name="Liu J."/>
            <person name="Yang Y."/>
        </authorList>
    </citation>
    <scope>NUCLEOTIDE SEQUENCE [LARGE SCALE GENOMIC DNA]</scope>
    <source>
        <strain evidence="13">Cfa_2016G</strain>
        <tissue evidence="13">Leaf</tissue>
    </source>
</reference>
<feature type="compositionally biased region" description="Gly residues" evidence="9">
    <location>
        <begin position="341"/>
        <end position="352"/>
    </location>
</feature>
<proteinExistence type="predicted"/>
<evidence type="ECO:0000256" key="6">
    <source>
        <dbReference type="ARBA" id="ARBA00023136"/>
    </source>
</evidence>
<evidence type="ECO:0000313" key="14">
    <source>
        <dbReference type="Proteomes" id="UP000327013"/>
    </source>
</evidence>
<dbReference type="PROSITE" id="PS51914">
    <property type="entry name" value="MRH"/>
    <property type="match status" value="1"/>
</dbReference>
<dbReference type="SUPFAM" id="SSF50911">
    <property type="entry name" value="Mannose 6-phosphate receptor domain"/>
    <property type="match status" value="1"/>
</dbReference>
<keyword evidence="6 10" id="KW-0472">Membrane</keyword>
<dbReference type="GO" id="GO:0010008">
    <property type="term" value="C:endosome membrane"/>
    <property type="evidence" value="ECO:0007669"/>
    <property type="project" value="UniProtKB-SubCell"/>
</dbReference>
<dbReference type="GO" id="GO:0000139">
    <property type="term" value="C:Golgi membrane"/>
    <property type="evidence" value="ECO:0007669"/>
    <property type="project" value="UniProtKB-SubCell"/>
</dbReference>
<dbReference type="Gene3D" id="2.70.130.10">
    <property type="entry name" value="Mannose-6-phosphate receptor binding domain"/>
    <property type="match status" value="2"/>
</dbReference>
<keyword evidence="14" id="KW-1185">Reference proteome</keyword>
<evidence type="ECO:0000256" key="2">
    <source>
        <dbReference type="ARBA" id="ARBA00022448"/>
    </source>
</evidence>
<dbReference type="InterPro" id="IPR009011">
    <property type="entry name" value="Man6P_isomerase_rcpt-bd_dom_sf"/>
</dbReference>
<sequence length="371" mass="40367">MRLLILELILLLSAVVDPSAAASSDDSKEEAPLPCTIHNPITNAFFDLSAINLLPPDETGKKSSNARNSSWHARGYDYGANFTLNICGPVIEPMSDVVGIDRRDWGRIGGYYEMDGKNYSIGMNRSEPVLRGKRLLLNYTDGSPCPSSSSRDRRTILPSTTESYRGRALDDDDGKGDDKDDDGRKGSDSTRRKTSIISLTCDRDPTKPPAVVSFIASPDDCTYIFDVHTIAACATINVQKQTLGPSGVFGVIAIIAILVYIIGGVVYQRVVMHQRGWRQLPNYALWASMTSFVKDMVVIIGASFMRCMPGGRSNRRWLGGSRPTTNGYSGLNGSAAEHGNGSTGSGRGGRGRSGSDDENRLIDQLDEEWDD</sequence>
<feature type="chain" id="PRO_5024315263" description="MRH domain-containing protein" evidence="11">
    <location>
        <begin position="22"/>
        <end position="371"/>
    </location>
</feature>
<keyword evidence="2" id="KW-0813">Transport</keyword>
<keyword evidence="3 10" id="KW-0812">Transmembrane</keyword>
<accession>A0A5N6KTZ8</accession>
<name>A0A5N6KTZ8_9ROSI</name>
<keyword evidence="5 10" id="KW-1133">Transmembrane helix</keyword>
<evidence type="ECO:0000256" key="3">
    <source>
        <dbReference type="ARBA" id="ARBA00022692"/>
    </source>
</evidence>
<comment type="subcellular location">
    <subcellularLocation>
        <location evidence="1">Endomembrane system</location>
    </subcellularLocation>
</comment>
<evidence type="ECO:0000259" key="12">
    <source>
        <dbReference type="PROSITE" id="PS51914"/>
    </source>
</evidence>
<feature type="region of interest" description="Disordered" evidence="9">
    <location>
        <begin position="141"/>
        <end position="191"/>
    </location>
</feature>
<dbReference type="EMBL" id="VIBQ01000012">
    <property type="protein sequence ID" value="KAB8343275.1"/>
    <property type="molecule type" value="Genomic_DNA"/>
</dbReference>
<dbReference type="InterPro" id="IPR028927">
    <property type="entry name" value="Man-6-P_rcpt"/>
</dbReference>
<feature type="signal peptide" evidence="11">
    <location>
        <begin position="1"/>
        <end position="21"/>
    </location>
</feature>
<feature type="domain" description="MRH" evidence="12">
    <location>
        <begin position="33"/>
        <end position="235"/>
    </location>
</feature>
<dbReference type="AlphaFoldDB" id="A0A5N6KTZ8"/>
<protein>
    <recommendedName>
        <fullName evidence="12">MRH domain-containing protein</fullName>
    </recommendedName>
</protein>
<dbReference type="PANTHER" id="PTHR15071:SF0">
    <property type="entry name" value="MANNOSE 6-PHOSPHATE RECEPTOR-LIKE PROTEIN 1"/>
    <property type="match status" value="1"/>
</dbReference>
<evidence type="ECO:0000256" key="4">
    <source>
        <dbReference type="ARBA" id="ARBA00022729"/>
    </source>
</evidence>
<evidence type="ECO:0000256" key="8">
    <source>
        <dbReference type="ARBA" id="ARBA00023180"/>
    </source>
</evidence>
<feature type="compositionally biased region" description="Basic and acidic residues" evidence="9">
    <location>
        <begin position="353"/>
        <end position="363"/>
    </location>
</feature>
<organism evidence="13 14">
    <name type="scientific">Carpinus fangiana</name>
    <dbReference type="NCBI Taxonomy" id="176857"/>
    <lineage>
        <taxon>Eukaryota</taxon>
        <taxon>Viridiplantae</taxon>
        <taxon>Streptophyta</taxon>
        <taxon>Embryophyta</taxon>
        <taxon>Tracheophyta</taxon>
        <taxon>Spermatophyta</taxon>
        <taxon>Magnoliopsida</taxon>
        <taxon>eudicotyledons</taxon>
        <taxon>Gunneridae</taxon>
        <taxon>Pentapetalae</taxon>
        <taxon>rosids</taxon>
        <taxon>fabids</taxon>
        <taxon>Fagales</taxon>
        <taxon>Betulaceae</taxon>
        <taxon>Carpinus</taxon>
    </lineage>
</organism>
<evidence type="ECO:0000256" key="7">
    <source>
        <dbReference type="ARBA" id="ARBA00023157"/>
    </source>
</evidence>
<dbReference type="GO" id="GO:0007034">
    <property type="term" value="P:vacuolar transport"/>
    <property type="evidence" value="ECO:0007669"/>
    <property type="project" value="TreeGrafter"/>
</dbReference>
<feature type="transmembrane region" description="Helical" evidence="10">
    <location>
        <begin position="247"/>
        <end position="271"/>
    </location>
</feature>
<keyword evidence="8" id="KW-0325">Glycoprotein</keyword>
<evidence type="ECO:0000256" key="9">
    <source>
        <dbReference type="SAM" id="MobiDB-lite"/>
    </source>
</evidence>
<evidence type="ECO:0000256" key="10">
    <source>
        <dbReference type="SAM" id="Phobius"/>
    </source>
</evidence>
<keyword evidence="4 11" id="KW-0732">Signal</keyword>
<feature type="compositionally biased region" description="Basic and acidic residues" evidence="9">
    <location>
        <begin position="176"/>
        <end position="191"/>
    </location>
</feature>
<evidence type="ECO:0000256" key="5">
    <source>
        <dbReference type="ARBA" id="ARBA00022989"/>
    </source>
</evidence>
<dbReference type="GO" id="GO:0005770">
    <property type="term" value="C:late endosome"/>
    <property type="evidence" value="ECO:0007669"/>
    <property type="project" value="TreeGrafter"/>
</dbReference>
<dbReference type="PANTHER" id="PTHR15071">
    <property type="entry name" value="MANNOSE-6-PHOSPHATE RECEPTOR FAMILY MEMBER"/>
    <property type="match status" value="1"/>
</dbReference>
<feature type="transmembrane region" description="Helical" evidence="10">
    <location>
        <begin position="283"/>
        <end position="305"/>
    </location>
</feature>